<feature type="compositionally biased region" description="Basic and acidic residues" evidence="1">
    <location>
        <begin position="1"/>
        <end position="21"/>
    </location>
</feature>
<dbReference type="AlphaFoldDB" id="A0A8R1XZF0"/>
<keyword evidence="3" id="KW-1185">Reference proteome</keyword>
<evidence type="ECO:0000313" key="2">
    <source>
        <dbReference type="EnsemblMetazoa" id="OVOC5390.1"/>
    </source>
</evidence>
<feature type="compositionally biased region" description="Polar residues" evidence="1">
    <location>
        <begin position="28"/>
        <end position="40"/>
    </location>
</feature>
<accession>A0A8R1XZF0</accession>
<evidence type="ECO:0000313" key="3">
    <source>
        <dbReference type="Proteomes" id="UP000024404"/>
    </source>
</evidence>
<dbReference type="EnsemblMetazoa" id="OVOC5390.1">
    <property type="protein sequence ID" value="OVOC5390.1"/>
    <property type="gene ID" value="WBGene00242199"/>
</dbReference>
<name>A0A8R1XZF0_ONCVO</name>
<proteinExistence type="predicted"/>
<feature type="region of interest" description="Disordered" evidence="1">
    <location>
        <begin position="1"/>
        <end position="45"/>
    </location>
</feature>
<evidence type="ECO:0000256" key="1">
    <source>
        <dbReference type="SAM" id="MobiDB-lite"/>
    </source>
</evidence>
<dbReference type="Proteomes" id="UP000024404">
    <property type="component" value="Unassembled WGS sequence"/>
</dbReference>
<sequence length="71" mass="8222">MGPKGEEEGSVRHDTTRHSPEEAAAPVQHNNTYMNQQQQLSRKRKPEATIFSWLESVRTLLVDTFWNILTQ</sequence>
<reference evidence="3" key="1">
    <citation type="submission" date="2013-10" db="EMBL/GenBank/DDBJ databases">
        <title>Genome sequencing of Onchocerca volvulus.</title>
        <authorList>
            <person name="Cotton J."/>
            <person name="Tsai J."/>
            <person name="Stanley E."/>
            <person name="Tracey A."/>
            <person name="Holroyd N."/>
            <person name="Lustigman S."/>
            <person name="Berriman M."/>
        </authorList>
    </citation>
    <scope>NUCLEOTIDE SEQUENCE</scope>
</reference>
<protein>
    <submittedName>
        <fullName evidence="2">Uncharacterized protein</fullName>
    </submittedName>
</protein>
<reference evidence="2" key="2">
    <citation type="submission" date="2022-06" db="UniProtKB">
        <authorList>
            <consortium name="EnsemblMetazoa"/>
        </authorList>
    </citation>
    <scope>IDENTIFICATION</scope>
</reference>
<dbReference type="EMBL" id="CMVM020000154">
    <property type="status" value="NOT_ANNOTATED_CDS"/>
    <property type="molecule type" value="Genomic_DNA"/>
</dbReference>
<organism evidence="2 3">
    <name type="scientific">Onchocerca volvulus</name>
    <dbReference type="NCBI Taxonomy" id="6282"/>
    <lineage>
        <taxon>Eukaryota</taxon>
        <taxon>Metazoa</taxon>
        <taxon>Ecdysozoa</taxon>
        <taxon>Nematoda</taxon>
        <taxon>Chromadorea</taxon>
        <taxon>Rhabditida</taxon>
        <taxon>Spirurina</taxon>
        <taxon>Spiruromorpha</taxon>
        <taxon>Filarioidea</taxon>
        <taxon>Onchocercidae</taxon>
        <taxon>Onchocerca</taxon>
    </lineage>
</organism>